<reference evidence="5 6" key="1">
    <citation type="submission" date="2018-05" db="EMBL/GenBank/DDBJ databases">
        <title>Streptomyces venezuelae.</title>
        <authorList>
            <person name="Kim W."/>
            <person name="Lee N."/>
            <person name="Cho B.-K."/>
        </authorList>
    </citation>
    <scope>NUCLEOTIDE SEQUENCE [LARGE SCALE GENOMIC DNA]</scope>
    <source>
        <strain evidence="5 6">ATCC 21018</strain>
    </source>
</reference>
<dbReference type="PROSITE" id="PS50294">
    <property type="entry name" value="WD_REPEATS_REGION"/>
    <property type="match status" value="12"/>
</dbReference>
<dbReference type="EMBL" id="CP029189">
    <property type="protein sequence ID" value="QES57758.1"/>
    <property type="molecule type" value="Genomic_DNA"/>
</dbReference>
<evidence type="ECO:0000313" key="6">
    <source>
        <dbReference type="Proteomes" id="UP000324101"/>
    </source>
</evidence>
<feature type="repeat" description="WD" evidence="3">
    <location>
        <begin position="1138"/>
        <end position="1179"/>
    </location>
</feature>
<dbReference type="SUPFAM" id="SSF50494">
    <property type="entry name" value="Trypsin-like serine proteases"/>
    <property type="match status" value="1"/>
</dbReference>
<dbReference type="Gene3D" id="2.130.10.10">
    <property type="entry name" value="YVTN repeat-like/Quinoprotein amine dehydrogenase"/>
    <property type="match status" value="5"/>
</dbReference>
<protein>
    <recommendedName>
        <fullName evidence="4">Novel STAND NTPase 1 domain-containing protein</fullName>
    </recommendedName>
</protein>
<feature type="repeat" description="WD" evidence="3">
    <location>
        <begin position="964"/>
        <end position="1005"/>
    </location>
</feature>
<evidence type="ECO:0000313" key="5">
    <source>
        <dbReference type="EMBL" id="QES57758.1"/>
    </source>
</evidence>
<gene>
    <name evidence="5" type="ORF">DEJ51_29290</name>
</gene>
<dbReference type="OrthoDB" id="134501at2"/>
<dbReference type="Gene3D" id="3.40.50.300">
    <property type="entry name" value="P-loop containing nucleotide triphosphate hydrolases"/>
    <property type="match status" value="1"/>
</dbReference>
<name>A0A5P2DUF7_STRVZ</name>
<feature type="repeat" description="WD" evidence="3">
    <location>
        <begin position="1266"/>
        <end position="1307"/>
    </location>
</feature>
<feature type="repeat" description="WD" evidence="3">
    <location>
        <begin position="755"/>
        <end position="796"/>
    </location>
</feature>
<dbReference type="Pfam" id="PF20703">
    <property type="entry name" value="nSTAND1"/>
    <property type="match status" value="1"/>
</dbReference>
<dbReference type="PRINTS" id="PR00320">
    <property type="entry name" value="GPROTEINBRPT"/>
</dbReference>
<dbReference type="PANTHER" id="PTHR44019:SF8">
    <property type="entry name" value="POC1 CENTRIOLAR PROTEIN HOMOLOG"/>
    <property type="match status" value="1"/>
</dbReference>
<dbReference type="InterPro" id="IPR027417">
    <property type="entry name" value="P-loop_NTPase"/>
</dbReference>
<dbReference type="PANTHER" id="PTHR44019">
    <property type="entry name" value="WD REPEAT-CONTAINING PROTEIN 55"/>
    <property type="match status" value="1"/>
</dbReference>
<dbReference type="InterPro" id="IPR020472">
    <property type="entry name" value="WD40_PAC1"/>
</dbReference>
<dbReference type="InterPro" id="IPR036322">
    <property type="entry name" value="WD40_repeat_dom_sf"/>
</dbReference>
<dbReference type="Pfam" id="PF00400">
    <property type="entry name" value="WD40"/>
    <property type="match status" value="13"/>
</dbReference>
<feature type="repeat" description="WD" evidence="3">
    <location>
        <begin position="1224"/>
        <end position="1265"/>
    </location>
</feature>
<dbReference type="InterPro" id="IPR049052">
    <property type="entry name" value="nSTAND1"/>
</dbReference>
<dbReference type="Proteomes" id="UP000324101">
    <property type="component" value="Chromosome"/>
</dbReference>
<dbReference type="PROSITE" id="PS00678">
    <property type="entry name" value="WD_REPEATS_1"/>
    <property type="match status" value="10"/>
</dbReference>
<dbReference type="RefSeq" id="WP_150260556.1">
    <property type="nucleotide sequence ID" value="NZ_CP029189.1"/>
</dbReference>
<feature type="domain" description="Novel STAND NTPase 1" evidence="4">
    <location>
        <begin position="212"/>
        <end position="620"/>
    </location>
</feature>
<feature type="repeat" description="WD" evidence="3">
    <location>
        <begin position="880"/>
        <end position="921"/>
    </location>
</feature>
<accession>A0A5P2DUF7</accession>
<dbReference type="InterPro" id="IPR001680">
    <property type="entry name" value="WD40_rpt"/>
</dbReference>
<proteinExistence type="predicted"/>
<dbReference type="InterPro" id="IPR019775">
    <property type="entry name" value="WD40_repeat_CS"/>
</dbReference>
<dbReference type="SMART" id="SM00320">
    <property type="entry name" value="WD40"/>
    <property type="match status" value="14"/>
</dbReference>
<dbReference type="Pfam" id="PF13365">
    <property type="entry name" value="Trypsin_2"/>
    <property type="match status" value="1"/>
</dbReference>
<feature type="repeat" description="WD" evidence="3">
    <location>
        <begin position="838"/>
        <end position="879"/>
    </location>
</feature>
<dbReference type="CDD" id="cd00200">
    <property type="entry name" value="WD40"/>
    <property type="match status" value="2"/>
</dbReference>
<dbReference type="SUPFAM" id="SSF50978">
    <property type="entry name" value="WD40 repeat-like"/>
    <property type="match status" value="2"/>
</dbReference>
<feature type="repeat" description="WD" evidence="3">
    <location>
        <begin position="797"/>
        <end position="838"/>
    </location>
</feature>
<feature type="repeat" description="WD" evidence="3">
    <location>
        <begin position="1006"/>
        <end position="1047"/>
    </location>
</feature>
<keyword evidence="2" id="KW-0677">Repeat</keyword>
<dbReference type="InterPro" id="IPR009003">
    <property type="entry name" value="Peptidase_S1_PA"/>
</dbReference>
<feature type="repeat" description="WD" evidence="3">
    <location>
        <begin position="922"/>
        <end position="963"/>
    </location>
</feature>
<feature type="repeat" description="WD" evidence="3">
    <location>
        <begin position="1095"/>
        <end position="1137"/>
    </location>
</feature>
<dbReference type="Gene3D" id="2.40.10.120">
    <property type="match status" value="1"/>
</dbReference>
<dbReference type="PROSITE" id="PS50082">
    <property type="entry name" value="WD_REPEATS_2"/>
    <property type="match status" value="13"/>
</dbReference>
<evidence type="ECO:0000256" key="3">
    <source>
        <dbReference type="PROSITE-ProRule" id="PRU00221"/>
    </source>
</evidence>
<feature type="repeat" description="WD" evidence="3">
    <location>
        <begin position="1048"/>
        <end position="1089"/>
    </location>
</feature>
<evidence type="ECO:0000256" key="1">
    <source>
        <dbReference type="ARBA" id="ARBA00022574"/>
    </source>
</evidence>
<feature type="repeat" description="WD" evidence="3">
    <location>
        <begin position="1308"/>
        <end position="1341"/>
    </location>
</feature>
<keyword evidence="1 3" id="KW-0853">WD repeat</keyword>
<evidence type="ECO:0000259" key="4">
    <source>
        <dbReference type="Pfam" id="PF20703"/>
    </source>
</evidence>
<evidence type="ECO:0000256" key="2">
    <source>
        <dbReference type="ARBA" id="ARBA00022737"/>
    </source>
</evidence>
<organism evidence="5 6">
    <name type="scientific">Streptomyces venezuelae</name>
    <dbReference type="NCBI Taxonomy" id="54571"/>
    <lineage>
        <taxon>Bacteria</taxon>
        <taxon>Bacillati</taxon>
        <taxon>Actinomycetota</taxon>
        <taxon>Actinomycetes</taxon>
        <taxon>Kitasatosporales</taxon>
        <taxon>Streptomycetaceae</taxon>
        <taxon>Streptomyces</taxon>
    </lineage>
</organism>
<dbReference type="InterPro" id="IPR050505">
    <property type="entry name" value="WDR55/POC1"/>
</dbReference>
<sequence>MDGNETSSLPQAVARIVGPNGEVAGAGFLVAEEVVVTCAHVVRGAGSGPGGSVRLAFPHATGAPRIEGRVLNGPWRDPEAEDVALVRLSSTPAGVTPLPLGSASGCRGHQVRSFGFPAQAPPDGHFGFGVAGDLLPATGSRSAHLQLTAANDLGTGFSGGPVLDEVTGLVIGMLTEITAPDKHERGQGIAYVTPTEVLREIWPGLVEQDVCPYRGLETFTAEHARWFQGRSDAVEQVLANLARQKRLTLLLGPSGSGKSSLIQAGVLHALADGALPDSDRWLTVLVRPRQDLTAALERAGLAGPATGGIPAAVTRKLADQPGHRRVLLVIDQFEELFTQSDRNLAVADEITAAVTSDAELNVVLIMRDDFYPRLAALAPRLLAAAMPGLLNVPGTLSRQDLHDIITLPARDVGLHFQVGLPEQIISDVLAATPDGVAARQAPVTVLPLLELTLSQLWQRRHDGHLTHQAYRRIGGVTGSLTTWCDTALKQLPADQRPTAQRILTSLVRPADPSHGTPATRAQISLDELRELAGGPDDAPHGDDSVGAVMAALTRHRIITTQTLRDPAHPDAAPGLPVAELIHDALIRDWDTLRDWVNQDRRFQIWLDRIRPRATHWAAEDDPGDLLGGAALAEALDFSQQRRLPSDIAAFITTSRQRQQAVARRSKRLNTVLATLLALALVAAGVAVVLGRRAATERQAAVSALSQKIATQSRTSSGANPDLASLLAVQAYRTSPNPESLESLQTAAARPLRRRLPGHTDPVLSVAFRPDGRTLATAGRDNTVRLWDVATGKSTRTLTGHAYEVTSVAFSPDGHTLATSSNDDTVRLWDVDRGETTRTLQHDDPVYGVAFSPDGRTLATGSAEGIVRLWDVAAGKARILRSGRDNLVLSVAFSPQGDVLATGNLDKTVQLWDVVSGTPRTTLTDHKDAVLSVAFSRDGRTLATGSRDRTVRLWDTDAKKIRTVLSGHSDVVNAVAFSRDGRTLASGGDDDTVRLWDVASGLTRTTLTEHTDDVRAVAFSPDGNSLATGSFDNVARLWDVAFGATRTRLTGHPEEVLSVAFSPDGRTLATGSRDSIVRLWDVAATETARTEKARTELAGDDQVFSVAFSPDGRTLATTGGADHAVQMWDVDAENVRTALTEHTGTIWSLAFSSDGNTLATSSSDNTVLLWDVDAGKPRTELFRVDSALLQSVAFSPDGRTLATIGDDWGVVLLWDVVKGKVRTTLSGPTVPVNSVAFSPDGRTLATGGDDNTVRLWDVERGATRATLSGHTAPVNSVAFSPDGHTLATGSDDNTVRLWGVATGQFRTALIGHTGKVNSVVFSPDGRSLATGSLDKTVRLWNVALPSPDAAIQRICGAVNRDFTPQERTTYLPGQAVAPVCPAR</sequence>
<dbReference type="SUPFAM" id="SSF52540">
    <property type="entry name" value="P-loop containing nucleoside triphosphate hydrolases"/>
    <property type="match status" value="1"/>
</dbReference>
<dbReference type="InterPro" id="IPR015943">
    <property type="entry name" value="WD40/YVTN_repeat-like_dom_sf"/>
</dbReference>